<sequence length="359" mass="41173">MVRKSKRASVKTEIYQTEDPCVKCTKLPEFIRAKKYLGAPFCVYFENIPQVENVKCTISAGNFKNPNAELKNNECLVKNGIAEFHDLRFLGKSGRGTKFNVYIQLETSPPRIITYHNAIKVTVDGPRPPRIVKPKVQEALKNSEELLNLKRKYDTETIIKINQPSLSNEQNKFLSQPIKKRLTQAFKDEEMYSVVCSSNSSDISFTSSPALSPNPLSLTPDYFTTDSQKSPNKCFVNCCNALETLSIEPETNQEDAYTCRDQFFRDLINKYLILFMNMYKIKITEDLTNYLINLILSKTNTIKTNDTSKLCLDQLTNLNNVNFSNILNDEQFLVNFQMFYRNLVQNFGKSNIKNNCSTL</sequence>
<gene>
    <name evidence="6" type="ORF">OXX778_LOCUS14640</name>
</gene>
<reference evidence="6" key="1">
    <citation type="submission" date="2021-02" db="EMBL/GenBank/DDBJ databases">
        <authorList>
            <person name="Nowell W R."/>
        </authorList>
    </citation>
    <scope>NUCLEOTIDE SEQUENCE</scope>
    <source>
        <strain evidence="6">Ploen Becks lab</strain>
    </source>
</reference>
<dbReference type="GO" id="GO:0005524">
    <property type="term" value="F:ATP binding"/>
    <property type="evidence" value="ECO:0007669"/>
    <property type="project" value="InterPro"/>
</dbReference>
<dbReference type="PRINTS" id="PR00967">
    <property type="entry name" value="ONCOGENEAML1"/>
</dbReference>
<evidence type="ECO:0000256" key="4">
    <source>
        <dbReference type="ARBA" id="ARBA00023242"/>
    </source>
</evidence>
<dbReference type="GO" id="GO:0005634">
    <property type="term" value="C:nucleus"/>
    <property type="evidence" value="ECO:0007669"/>
    <property type="project" value="UniProtKB-SubCell"/>
</dbReference>
<evidence type="ECO:0000313" key="7">
    <source>
        <dbReference type="Proteomes" id="UP000663879"/>
    </source>
</evidence>
<dbReference type="GO" id="GO:0000981">
    <property type="term" value="F:DNA-binding transcription factor activity, RNA polymerase II-specific"/>
    <property type="evidence" value="ECO:0007669"/>
    <property type="project" value="TreeGrafter"/>
</dbReference>
<dbReference type="PANTHER" id="PTHR11950">
    <property type="entry name" value="RUNT RELATED"/>
    <property type="match status" value="1"/>
</dbReference>
<dbReference type="InterPro" id="IPR012346">
    <property type="entry name" value="p53/RUNT-type_TF_DNA-bd_sf"/>
</dbReference>
<dbReference type="AlphaFoldDB" id="A0A814E6X7"/>
<evidence type="ECO:0000256" key="1">
    <source>
        <dbReference type="ARBA" id="ARBA00004123"/>
    </source>
</evidence>
<dbReference type="PANTHER" id="PTHR11950:SF31">
    <property type="entry name" value="SEGMENTATION PROTEIN RUNT"/>
    <property type="match status" value="1"/>
</dbReference>
<evidence type="ECO:0000313" key="6">
    <source>
        <dbReference type="EMBL" id="CAF0965435.1"/>
    </source>
</evidence>
<organism evidence="6 7">
    <name type="scientific">Brachionus calyciflorus</name>
    <dbReference type="NCBI Taxonomy" id="104777"/>
    <lineage>
        <taxon>Eukaryota</taxon>
        <taxon>Metazoa</taxon>
        <taxon>Spiralia</taxon>
        <taxon>Gnathifera</taxon>
        <taxon>Rotifera</taxon>
        <taxon>Eurotatoria</taxon>
        <taxon>Monogononta</taxon>
        <taxon>Pseudotrocha</taxon>
        <taxon>Ploima</taxon>
        <taxon>Brachionidae</taxon>
        <taxon>Brachionus</taxon>
    </lineage>
</organism>
<keyword evidence="7" id="KW-1185">Reference proteome</keyword>
<dbReference type="InterPro" id="IPR013524">
    <property type="entry name" value="Runt_dom"/>
</dbReference>
<evidence type="ECO:0000256" key="3">
    <source>
        <dbReference type="ARBA" id="ARBA00023163"/>
    </source>
</evidence>
<dbReference type="SUPFAM" id="SSF49417">
    <property type="entry name" value="p53-like transcription factors"/>
    <property type="match status" value="1"/>
</dbReference>
<feature type="domain" description="Runt" evidence="5">
    <location>
        <begin position="2"/>
        <end position="131"/>
    </location>
</feature>
<dbReference type="EMBL" id="CAJNOC010003052">
    <property type="protein sequence ID" value="CAF0965435.1"/>
    <property type="molecule type" value="Genomic_DNA"/>
</dbReference>
<keyword evidence="3" id="KW-0804">Transcription</keyword>
<name>A0A814E6X7_9BILA</name>
<protein>
    <recommendedName>
        <fullName evidence="5">Runt domain-containing protein</fullName>
    </recommendedName>
</protein>
<keyword evidence="4" id="KW-0539">Nucleus</keyword>
<dbReference type="Gene3D" id="2.60.40.720">
    <property type="match status" value="1"/>
</dbReference>
<dbReference type="GO" id="GO:0000978">
    <property type="term" value="F:RNA polymerase II cis-regulatory region sequence-specific DNA binding"/>
    <property type="evidence" value="ECO:0007669"/>
    <property type="project" value="TreeGrafter"/>
</dbReference>
<proteinExistence type="predicted"/>
<comment type="caution">
    <text evidence="6">The sequence shown here is derived from an EMBL/GenBank/DDBJ whole genome shotgun (WGS) entry which is preliminary data.</text>
</comment>
<keyword evidence="2" id="KW-0805">Transcription regulation</keyword>
<evidence type="ECO:0000259" key="5">
    <source>
        <dbReference type="PROSITE" id="PS51062"/>
    </source>
</evidence>
<dbReference type="Proteomes" id="UP000663879">
    <property type="component" value="Unassembled WGS sequence"/>
</dbReference>
<evidence type="ECO:0000256" key="2">
    <source>
        <dbReference type="ARBA" id="ARBA00023015"/>
    </source>
</evidence>
<dbReference type="OrthoDB" id="10029800at2759"/>
<dbReference type="InterPro" id="IPR008967">
    <property type="entry name" value="p53-like_TF_DNA-bd_sf"/>
</dbReference>
<accession>A0A814E6X7</accession>
<dbReference type="Pfam" id="PF00853">
    <property type="entry name" value="Runt"/>
    <property type="match status" value="1"/>
</dbReference>
<comment type="subcellular location">
    <subcellularLocation>
        <location evidence="1">Nucleus</location>
    </subcellularLocation>
</comment>
<dbReference type="PROSITE" id="PS51062">
    <property type="entry name" value="RUNT"/>
    <property type="match status" value="1"/>
</dbReference>
<dbReference type="InterPro" id="IPR000040">
    <property type="entry name" value="AML1_Runt"/>
</dbReference>